<feature type="transmembrane region" description="Helical" evidence="1">
    <location>
        <begin position="12"/>
        <end position="29"/>
    </location>
</feature>
<gene>
    <name evidence="3" type="ORF">FIBSPDRAFT_962894</name>
</gene>
<dbReference type="PANTHER" id="PTHR40465">
    <property type="entry name" value="CHROMOSOME 1, WHOLE GENOME SHOTGUN SEQUENCE"/>
    <property type="match status" value="1"/>
</dbReference>
<accession>A0A165ZL33</accession>
<dbReference type="OrthoDB" id="2583436at2759"/>
<feature type="transmembrane region" description="Helical" evidence="1">
    <location>
        <begin position="81"/>
        <end position="102"/>
    </location>
</feature>
<keyword evidence="1" id="KW-0812">Transmembrane</keyword>
<dbReference type="EMBL" id="KV417675">
    <property type="protein sequence ID" value="KZP10699.1"/>
    <property type="molecule type" value="Genomic_DNA"/>
</dbReference>
<organism evidence="3 4">
    <name type="scientific">Athelia psychrophila</name>
    <dbReference type="NCBI Taxonomy" id="1759441"/>
    <lineage>
        <taxon>Eukaryota</taxon>
        <taxon>Fungi</taxon>
        <taxon>Dikarya</taxon>
        <taxon>Basidiomycota</taxon>
        <taxon>Agaricomycotina</taxon>
        <taxon>Agaricomycetes</taxon>
        <taxon>Agaricomycetidae</taxon>
        <taxon>Atheliales</taxon>
        <taxon>Atheliaceae</taxon>
        <taxon>Athelia</taxon>
    </lineage>
</organism>
<evidence type="ECO:0000256" key="1">
    <source>
        <dbReference type="SAM" id="Phobius"/>
    </source>
</evidence>
<keyword evidence="4" id="KW-1185">Reference proteome</keyword>
<evidence type="ECO:0000313" key="3">
    <source>
        <dbReference type="EMBL" id="KZP10699.1"/>
    </source>
</evidence>
<dbReference type="Pfam" id="PF20152">
    <property type="entry name" value="DUF6534"/>
    <property type="match status" value="1"/>
</dbReference>
<dbReference type="AlphaFoldDB" id="A0A165ZL33"/>
<feature type="transmembrane region" description="Helical" evidence="1">
    <location>
        <begin position="165"/>
        <end position="190"/>
    </location>
</feature>
<sequence>MALSDRHLSGSILSLILFGVCLSQALTYCRNCKGDRLWVKLFVGMLVILDVSTSVITAAWMYRLFIKSHGDISMLAKADPLGAAVDVVIGFTQCAVQLFFAWRLHIIGTTLYPELTQPASAFTLRDFIIAKQHWLTAFICVASFLTLVGDVGTGLASLWVDYAHLASIAPIALTSGFASIVADVFITVAMTYHLQRAKGTFVRADRLLGRIIQLTLQNGCLTTLTAVVDVTLYLSTPEPYFIAGTLVLPKLYVNSALSSLNARKHLRRPANATMEVGERSLIELSDFH</sequence>
<dbReference type="PANTHER" id="PTHR40465:SF1">
    <property type="entry name" value="DUF6534 DOMAIN-CONTAINING PROTEIN"/>
    <property type="match status" value="1"/>
</dbReference>
<reference evidence="3 4" key="1">
    <citation type="journal article" date="2016" name="Mol. Biol. Evol.">
        <title>Comparative Genomics of Early-Diverging Mushroom-Forming Fungi Provides Insights into the Origins of Lignocellulose Decay Capabilities.</title>
        <authorList>
            <person name="Nagy L.G."/>
            <person name="Riley R."/>
            <person name="Tritt A."/>
            <person name="Adam C."/>
            <person name="Daum C."/>
            <person name="Floudas D."/>
            <person name="Sun H."/>
            <person name="Yadav J.S."/>
            <person name="Pangilinan J."/>
            <person name="Larsson K.H."/>
            <person name="Matsuura K."/>
            <person name="Barry K."/>
            <person name="Labutti K."/>
            <person name="Kuo R."/>
            <person name="Ohm R.A."/>
            <person name="Bhattacharya S.S."/>
            <person name="Shirouzu T."/>
            <person name="Yoshinaga Y."/>
            <person name="Martin F.M."/>
            <person name="Grigoriev I.V."/>
            <person name="Hibbett D.S."/>
        </authorList>
    </citation>
    <scope>NUCLEOTIDE SEQUENCE [LARGE SCALE GENOMIC DNA]</scope>
    <source>
        <strain evidence="3 4">CBS 109695</strain>
    </source>
</reference>
<feature type="domain" description="DUF6534" evidence="2">
    <location>
        <begin position="179"/>
        <end position="265"/>
    </location>
</feature>
<name>A0A165ZL33_9AGAM</name>
<evidence type="ECO:0000313" key="4">
    <source>
        <dbReference type="Proteomes" id="UP000076532"/>
    </source>
</evidence>
<keyword evidence="1" id="KW-0472">Membrane</keyword>
<feature type="transmembrane region" description="Helical" evidence="1">
    <location>
        <begin position="41"/>
        <end position="61"/>
    </location>
</feature>
<dbReference type="Proteomes" id="UP000076532">
    <property type="component" value="Unassembled WGS sequence"/>
</dbReference>
<protein>
    <recommendedName>
        <fullName evidence="2">DUF6534 domain-containing protein</fullName>
    </recommendedName>
</protein>
<proteinExistence type="predicted"/>
<keyword evidence="1" id="KW-1133">Transmembrane helix</keyword>
<feature type="transmembrane region" description="Helical" evidence="1">
    <location>
        <begin position="134"/>
        <end position="159"/>
    </location>
</feature>
<evidence type="ECO:0000259" key="2">
    <source>
        <dbReference type="Pfam" id="PF20152"/>
    </source>
</evidence>
<dbReference type="InterPro" id="IPR045339">
    <property type="entry name" value="DUF6534"/>
</dbReference>
<dbReference type="STRING" id="436010.A0A165ZL33"/>